<dbReference type="STRING" id="313367.JSE7799_02203"/>
<reference evidence="2 3" key="1">
    <citation type="submission" date="2015-09" db="EMBL/GenBank/DDBJ databases">
        <authorList>
            <person name="Jackson K.R."/>
            <person name="Lunt B.L."/>
            <person name="Fisher J.N.B."/>
            <person name="Gardner A.V."/>
            <person name="Bailey M.E."/>
            <person name="Deus L.M."/>
            <person name="Earl A.S."/>
            <person name="Gibby P.D."/>
            <person name="Hartmann K.A."/>
            <person name="Liu J.E."/>
            <person name="Manci A.M."/>
            <person name="Nielsen D.A."/>
            <person name="Solomon M.B."/>
            <person name="Breakwell D.P."/>
            <person name="Burnett S.H."/>
            <person name="Grose J.H."/>
        </authorList>
    </citation>
    <scope>NUCLEOTIDE SEQUENCE [LARGE SCALE GENOMIC DNA]</scope>
    <source>
        <strain evidence="2 3">CECT 7799</strain>
    </source>
</reference>
<dbReference type="AlphaFoldDB" id="A0A0M7BDW1"/>
<dbReference type="PANTHER" id="PTHR30399">
    <property type="entry name" value="UNCHARACTERIZED PROTEIN YGJP"/>
    <property type="match status" value="1"/>
</dbReference>
<evidence type="ECO:0000259" key="1">
    <source>
        <dbReference type="Pfam" id="PF01863"/>
    </source>
</evidence>
<name>A0A0M7BDW1_9RHOB</name>
<sequence>MNTEVSQIGGINVDIVRKKIKNLHIGCYPPEGRVRVAAPGHVSAEAIRLAVLTRMPWIRRKQAQFANQERQPPRRHISGETHFLFGRPLRLEVHHWDKKVHRIARVGNDKLRLSIPVGSEPEQLRRWIDAWLKAELRKMAAPRIEYWSARMGVRSQKWGIRPMKTKWGSCNPEKGIVWLNSELAKKPERMIDYVIVHELAHLVSPRHDELFTAVLDREMPRWRQVRQELNALPLSAWRD</sequence>
<dbReference type="Gene3D" id="3.30.2010.10">
    <property type="entry name" value="Metalloproteases ('zincins'), catalytic domain"/>
    <property type="match status" value="1"/>
</dbReference>
<dbReference type="PANTHER" id="PTHR30399:SF1">
    <property type="entry name" value="UTP PYROPHOSPHATASE"/>
    <property type="match status" value="1"/>
</dbReference>
<evidence type="ECO:0000313" key="3">
    <source>
        <dbReference type="Proteomes" id="UP000049455"/>
    </source>
</evidence>
<dbReference type="Proteomes" id="UP000049455">
    <property type="component" value="Unassembled WGS sequence"/>
</dbReference>
<dbReference type="InterPro" id="IPR002725">
    <property type="entry name" value="YgjP-like_metallopeptidase"/>
</dbReference>
<dbReference type="RefSeq" id="WP_055663654.1">
    <property type="nucleotide sequence ID" value="NZ_CYPR01000149.1"/>
</dbReference>
<feature type="domain" description="YgjP-like metallopeptidase" evidence="1">
    <location>
        <begin position="29"/>
        <end position="231"/>
    </location>
</feature>
<proteinExistence type="predicted"/>
<evidence type="ECO:0000313" key="2">
    <source>
        <dbReference type="EMBL" id="CUH39476.1"/>
    </source>
</evidence>
<dbReference type="InterPro" id="IPR053136">
    <property type="entry name" value="UTP_pyrophosphatase-like"/>
</dbReference>
<dbReference type="OrthoDB" id="9795402at2"/>
<dbReference type="EMBL" id="CYPR01000149">
    <property type="protein sequence ID" value="CUH39476.1"/>
    <property type="molecule type" value="Genomic_DNA"/>
</dbReference>
<gene>
    <name evidence="2" type="ORF">JSE7799_02203</name>
</gene>
<protein>
    <recommendedName>
        <fullName evidence="1">YgjP-like metallopeptidase domain-containing protein</fullName>
    </recommendedName>
</protein>
<dbReference type="CDD" id="cd07344">
    <property type="entry name" value="M48_yhfN_like"/>
    <property type="match status" value="1"/>
</dbReference>
<accession>A0A0M7BDW1</accession>
<organism evidence="2 3">
    <name type="scientific">Jannaschia seosinensis</name>
    <dbReference type="NCBI Taxonomy" id="313367"/>
    <lineage>
        <taxon>Bacteria</taxon>
        <taxon>Pseudomonadati</taxon>
        <taxon>Pseudomonadota</taxon>
        <taxon>Alphaproteobacteria</taxon>
        <taxon>Rhodobacterales</taxon>
        <taxon>Roseobacteraceae</taxon>
        <taxon>Jannaschia</taxon>
    </lineage>
</organism>
<dbReference type="Pfam" id="PF01863">
    <property type="entry name" value="YgjP-like"/>
    <property type="match status" value="1"/>
</dbReference>
<keyword evidence="3" id="KW-1185">Reference proteome</keyword>